<dbReference type="AlphaFoldDB" id="A0AAF0Y244"/>
<evidence type="ECO:0000313" key="4">
    <source>
        <dbReference type="EMBL" id="WOO78577.1"/>
    </source>
</evidence>
<dbReference type="Pfam" id="PF01370">
    <property type="entry name" value="Epimerase"/>
    <property type="match status" value="1"/>
</dbReference>
<feature type="domain" description="NAD-dependent epimerase/dehydratase" evidence="3">
    <location>
        <begin position="10"/>
        <end position="241"/>
    </location>
</feature>
<comment type="similarity">
    <text evidence="2">Belongs to the NAD(P)-dependent epimerase/dehydratase family. Dihydroflavonol-4-reductase subfamily.</text>
</comment>
<dbReference type="PANTHER" id="PTHR10366:SF564">
    <property type="entry name" value="STEROL-4-ALPHA-CARBOXYLATE 3-DEHYDROGENASE, DECARBOXYLATING"/>
    <property type="match status" value="1"/>
</dbReference>
<gene>
    <name evidence="4" type="primary">ARI1_0</name>
    <name evidence="4" type="ORF">LOC62_02G002122</name>
</gene>
<dbReference type="GeneID" id="87805372"/>
<dbReference type="EMBL" id="CP086715">
    <property type="protein sequence ID" value="WOO78577.1"/>
    <property type="molecule type" value="Genomic_DNA"/>
</dbReference>
<protein>
    <submittedName>
        <fullName evidence="4">NADPH-dependent aldehyde reductase ARI1</fullName>
    </submittedName>
</protein>
<accession>A0AAF0Y244</accession>
<dbReference type="InterPro" id="IPR050425">
    <property type="entry name" value="NAD(P)_dehydrat-like"/>
</dbReference>
<dbReference type="PANTHER" id="PTHR10366">
    <property type="entry name" value="NAD DEPENDENT EPIMERASE/DEHYDRATASE"/>
    <property type="match status" value="1"/>
</dbReference>
<name>A0AAF0Y244_9TREE</name>
<evidence type="ECO:0000259" key="3">
    <source>
        <dbReference type="Pfam" id="PF01370"/>
    </source>
</evidence>
<sequence>MPVPPKGSTILVTGASGYIGCHTVGTLLDAGYRVRVTTRSLPKAEYIRSLFPSHAGAIEHAIVEEMTAPGAYDDAVASVSGVVHLASAIHIADSTLPADAVTEAVAGVTNLLEALSRSPGTVARVVQMSLKLCDELGAATPAADKYAAQKTRAEQAFWASFEQAQPTPKWDGVALNPGFCLGPPTLYGGGLDGSSLYVLKPFLRTSTPAELDEAIGNFVDVRDVALAVLRALETPSAGGERYLLSNGPLFGNDIAVAAARAFSPEEAARRALTTPHDAAWRTRRLKSAVVTDGSKAARQLGIRYRSLQESLADTFAVVLKDEL</sequence>
<dbReference type="Proteomes" id="UP000827549">
    <property type="component" value="Chromosome 2"/>
</dbReference>
<dbReference type="RefSeq" id="XP_062624609.1">
    <property type="nucleotide sequence ID" value="XM_062768625.1"/>
</dbReference>
<dbReference type="SUPFAM" id="SSF51735">
    <property type="entry name" value="NAD(P)-binding Rossmann-fold domains"/>
    <property type="match status" value="1"/>
</dbReference>
<keyword evidence="5" id="KW-1185">Reference proteome</keyword>
<dbReference type="Gene3D" id="3.40.50.720">
    <property type="entry name" value="NAD(P)-binding Rossmann-like Domain"/>
    <property type="match status" value="2"/>
</dbReference>
<keyword evidence="1" id="KW-0560">Oxidoreductase</keyword>
<reference evidence="4" key="1">
    <citation type="submission" date="2023-10" db="EMBL/GenBank/DDBJ databases">
        <authorList>
            <person name="Noh H."/>
        </authorList>
    </citation>
    <scope>NUCLEOTIDE SEQUENCE</scope>
    <source>
        <strain evidence="4">DUCC4014</strain>
    </source>
</reference>
<dbReference type="InterPro" id="IPR001509">
    <property type="entry name" value="Epimerase_deHydtase"/>
</dbReference>
<dbReference type="GO" id="GO:0016616">
    <property type="term" value="F:oxidoreductase activity, acting on the CH-OH group of donors, NAD or NADP as acceptor"/>
    <property type="evidence" value="ECO:0007669"/>
    <property type="project" value="TreeGrafter"/>
</dbReference>
<dbReference type="InterPro" id="IPR036291">
    <property type="entry name" value="NAD(P)-bd_dom_sf"/>
</dbReference>
<evidence type="ECO:0000256" key="1">
    <source>
        <dbReference type="ARBA" id="ARBA00023002"/>
    </source>
</evidence>
<evidence type="ECO:0000313" key="5">
    <source>
        <dbReference type="Proteomes" id="UP000827549"/>
    </source>
</evidence>
<organism evidence="4 5">
    <name type="scientific">Vanrija pseudolonga</name>
    <dbReference type="NCBI Taxonomy" id="143232"/>
    <lineage>
        <taxon>Eukaryota</taxon>
        <taxon>Fungi</taxon>
        <taxon>Dikarya</taxon>
        <taxon>Basidiomycota</taxon>
        <taxon>Agaricomycotina</taxon>
        <taxon>Tremellomycetes</taxon>
        <taxon>Trichosporonales</taxon>
        <taxon>Trichosporonaceae</taxon>
        <taxon>Vanrija</taxon>
    </lineage>
</organism>
<proteinExistence type="inferred from homology"/>
<evidence type="ECO:0000256" key="2">
    <source>
        <dbReference type="ARBA" id="ARBA00023445"/>
    </source>
</evidence>